<organism evidence="3 4">
    <name type="scientific">Mycena chlorophos</name>
    <name type="common">Agaric fungus</name>
    <name type="synonym">Agaricus chlorophos</name>
    <dbReference type="NCBI Taxonomy" id="658473"/>
    <lineage>
        <taxon>Eukaryota</taxon>
        <taxon>Fungi</taxon>
        <taxon>Dikarya</taxon>
        <taxon>Basidiomycota</taxon>
        <taxon>Agaricomycotina</taxon>
        <taxon>Agaricomycetes</taxon>
        <taxon>Agaricomycetidae</taxon>
        <taxon>Agaricales</taxon>
        <taxon>Marasmiineae</taxon>
        <taxon>Mycenaceae</taxon>
        <taxon>Mycena</taxon>
    </lineage>
</organism>
<dbReference type="Proteomes" id="UP000613580">
    <property type="component" value="Unassembled WGS sequence"/>
</dbReference>
<dbReference type="AlphaFoldDB" id="A0A8H6VVU0"/>
<protein>
    <recommendedName>
        <fullName evidence="2">DUF6532 domain-containing protein</fullName>
    </recommendedName>
</protein>
<dbReference type="OrthoDB" id="3257342at2759"/>
<feature type="region of interest" description="Disordered" evidence="1">
    <location>
        <begin position="904"/>
        <end position="924"/>
    </location>
</feature>
<comment type="caution">
    <text evidence="3">The sequence shown here is derived from an EMBL/GenBank/DDBJ whole genome shotgun (WGS) entry which is preliminary data.</text>
</comment>
<dbReference type="Pfam" id="PF20149">
    <property type="entry name" value="DUF6532"/>
    <property type="match status" value="1"/>
</dbReference>
<feature type="region of interest" description="Disordered" evidence="1">
    <location>
        <begin position="63"/>
        <end position="202"/>
    </location>
</feature>
<feature type="compositionally biased region" description="Acidic residues" evidence="1">
    <location>
        <begin position="909"/>
        <end position="918"/>
    </location>
</feature>
<evidence type="ECO:0000259" key="2">
    <source>
        <dbReference type="Pfam" id="PF20149"/>
    </source>
</evidence>
<evidence type="ECO:0000313" key="4">
    <source>
        <dbReference type="Proteomes" id="UP000613580"/>
    </source>
</evidence>
<evidence type="ECO:0000256" key="1">
    <source>
        <dbReference type="SAM" id="MobiDB-lite"/>
    </source>
</evidence>
<dbReference type="EMBL" id="JACAZE010000018">
    <property type="protein sequence ID" value="KAF7295757.1"/>
    <property type="molecule type" value="Genomic_DNA"/>
</dbReference>
<accession>A0A8H6VVU0</accession>
<feature type="compositionally biased region" description="Basic and acidic residues" evidence="1">
    <location>
        <begin position="188"/>
        <end position="202"/>
    </location>
</feature>
<name>A0A8H6VVU0_MYCCL</name>
<feature type="compositionally biased region" description="Acidic residues" evidence="1">
    <location>
        <begin position="130"/>
        <end position="145"/>
    </location>
</feature>
<keyword evidence="4" id="KW-1185">Reference proteome</keyword>
<feature type="compositionally biased region" description="Polar residues" evidence="1">
    <location>
        <begin position="1"/>
        <end position="16"/>
    </location>
</feature>
<feature type="region of interest" description="Disordered" evidence="1">
    <location>
        <begin position="1"/>
        <end position="48"/>
    </location>
</feature>
<gene>
    <name evidence="3" type="ORF">HMN09_01118200</name>
</gene>
<feature type="compositionally biased region" description="Basic and acidic residues" evidence="1">
    <location>
        <begin position="101"/>
        <end position="113"/>
    </location>
</feature>
<proteinExistence type="predicted"/>
<feature type="compositionally biased region" description="Basic and acidic residues" evidence="1">
    <location>
        <begin position="161"/>
        <end position="177"/>
    </location>
</feature>
<dbReference type="InterPro" id="IPR045341">
    <property type="entry name" value="DUF6532"/>
</dbReference>
<feature type="domain" description="DUF6532" evidence="2">
    <location>
        <begin position="357"/>
        <end position="477"/>
    </location>
</feature>
<evidence type="ECO:0000313" key="3">
    <source>
        <dbReference type="EMBL" id="KAF7295757.1"/>
    </source>
</evidence>
<feature type="region of interest" description="Disordered" evidence="1">
    <location>
        <begin position="279"/>
        <end position="328"/>
    </location>
</feature>
<reference evidence="3" key="1">
    <citation type="submission" date="2020-05" db="EMBL/GenBank/DDBJ databases">
        <title>Mycena genomes resolve the evolution of fungal bioluminescence.</title>
        <authorList>
            <person name="Tsai I.J."/>
        </authorList>
    </citation>
    <scope>NUCLEOTIDE SEQUENCE</scope>
    <source>
        <strain evidence="3">110903Hualien_Pintung</strain>
    </source>
</reference>
<sequence>MSSNPRRSTTARTSGVTAGKPAATAPRKEPPTKKQEAAAAKAAKRLLPPPRTYVAIAMKAANVTDAASSSTRPPKRAAAANNAYVNGNQHRDDEITGDANGDNRQEYHRSRNDDESENGSQGGGDNAEYQQEDEEEEEVFDDDDEGARRKRRPSAKQQQLNEERLAMQYKQNREAARRAGFATPEPEFEPREYTEYPTRDVDTRLDTIKTAAHRRMYHGARHGSQPDADDLAPLGKVVFSAPPRKVPQEERPVIYNSNGERALLPVKLNLHMPERWETVPDHILNPTNASSSRSRRARDSTPDDDMSRPASPEVGDKRSVSPSIGDDDARYAATAATGRGRPTAGALPEDVKEVTNEAIKYLRCDVLVNEGFPDHTEERKMVKDAFGAAKEDLAVEVSLTTPVYKVMAYRFSHTRGELKSKARPIVESVYGFQHGSSKKTIKYNRKLAEDLKEDISFVYRFPQDKSGIYQNSAIQKIENCIDEWASGSRTDINFTANEYRPVYEAHIEALEAFKVAGSKTQILEKILTRIHAVGRFNSGAEPLTDDKPKPLMSAQMMAAAVADFEDKGGLSDDGSDVELQTPTEAANIFLMFNAHFKHLDTLHIDIDDNPGWESRKFLRVFAPFVERHGETLKTLHIDGAWTRKSAPPSNVNAKRPSFILLPPPRQSPDISLPNLLYFCVPYEFLAVAHCAFPRLREISIDWTKLKRFLGTAEAPMIAHAIAACKPLRQIFDTVSASPSRPFICHNKISEDGGAREKAALIAVATALPDIRVVSMTFSVNRESFVEVCLIFLFFLSASVPDAVPQLVSESIEEGLRPFKKLEILLLEASYDFWHSDHEQYLGMWTRACPTLRAVMFSTTDGWIKGNLDVWVNVDLEEFASRAGMESWFKDIHFGDWNPPPITGIRYRDSDDEDDDFEEKDYSWL</sequence>
<feature type="compositionally biased region" description="Basic and acidic residues" evidence="1">
    <location>
        <begin position="297"/>
        <end position="307"/>
    </location>
</feature>
<feature type="compositionally biased region" description="Basic and acidic residues" evidence="1">
    <location>
        <begin position="26"/>
        <end position="36"/>
    </location>
</feature>